<keyword evidence="2" id="KW-1185">Reference proteome</keyword>
<evidence type="ECO:0000313" key="1">
    <source>
        <dbReference type="EMBL" id="GFS67324.1"/>
    </source>
</evidence>
<dbReference type="EMBL" id="BMAW01094785">
    <property type="protein sequence ID" value="GFS67324.1"/>
    <property type="molecule type" value="Genomic_DNA"/>
</dbReference>
<accession>A0A8X6K546</accession>
<name>A0A8X6K546_NEPPI</name>
<evidence type="ECO:0000313" key="2">
    <source>
        <dbReference type="Proteomes" id="UP000887013"/>
    </source>
</evidence>
<dbReference type="AlphaFoldDB" id="A0A8X6K546"/>
<feature type="non-terminal residue" evidence="1">
    <location>
        <position position="1"/>
    </location>
</feature>
<dbReference type="Proteomes" id="UP000887013">
    <property type="component" value="Unassembled WGS sequence"/>
</dbReference>
<comment type="caution">
    <text evidence="1">The sequence shown here is derived from an EMBL/GenBank/DDBJ whole genome shotgun (WGS) entry which is preliminary data.</text>
</comment>
<organism evidence="1 2">
    <name type="scientific">Nephila pilipes</name>
    <name type="common">Giant wood spider</name>
    <name type="synonym">Nephila maculata</name>
    <dbReference type="NCBI Taxonomy" id="299642"/>
    <lineage>
        <taxon>Eukaryota</taxon>
        <taxon>Metazoa</taxon>
        <taxon>Ecdysozoa</taxon>
        <taxon>Arthropoda</taxon>
        <taxon>Chelicerata</taxon>
        <taxon>Arachnida</taxon>
        <taxon>Araneae</taxon>
        <taxon>Araneomorphae</taxon>
        <taxon>Entelegynae</taxon>
        <taxon>Araneoidea</taxon>
        <taxon>Nephilidae</taxon>
        <taxon>Nephila</taxon>
    </lineage>
</organism>
<proteinExistence type="predicted"/>
<reference evidence="1" key="1">
    <citation type="submission" date="2020-08" db="EMBL/GenBank/DDBJ databases">
        <title>Multicomponent nature underlies the extraordinary mechanical properties of spider dragline silk.</title>
        <authorList>
            <person name="Kono N."/>
            <person name="Nakamura H."/>
            <person name="Mori M."/>
            <person name="Yoshida Y."/>
            <person name="Ohtoshi R."/>
            <person name="Malay A.D."/>
            <person name="Moran D.A.P."/>
            <person name="Tomita M."/>
            <person name="Numata K."/>
            <person name="Arakawa K."/>
        </authorList>
    </citation>
    <scope>NUCLEOTIDE SEQUENCE</scope>
</reference>
<gene>
    <name evidence="1" type="ORF">NPIL_242501</name>
</gene>
<protein>
    <submittedName>
        <fullName evidence="1">Uncharacterized protein</fullName>
    </submittedName>
</protein>
<sequence length="124" mass="14261">MNALPLNALRFVNETPSLPALTHSVGYFVSKIETVHRDLSLSFAWIWESLAEQVSFCSLSQQVVYRYPTRGIVMFILVVFMASYSQLNEIGLECSYCTRNIKRNVCTFEPNITRDALVPFWKET</sequence>